<evidence type="ECO:0000313" key="4">
    <source>
        <dbReference type="EMBL" id="NVN19327.1"/>
    </source>
</evidence>
<dbReference type="Proteomes" id="UP000558089">
    <property type="component" value="Unassembled WGS sequence"/>
</dbReference>
<evidence type="ECO:0000256" key="1">
    <source>
        <dbReference type="SAM" id="MobiDB-lite"/>
    </source>
</evidence>
<dbReference type="RefSeq" id="WP_176620909.1">
    <property type="nucleotide sequence ID" value="NZ_WYET01000007.1"/>
</dbReference>
<evidence type="ECO:0000313" key="5">
    <source>
        <dbReference type="Proteomes" id="UP000558089"/>
    </source>
</evidence>
<dbReference type="EMBL" id="WYET01000007">
    <property type="protein sequence ID" value="NVN19327.1"/>
    <property type="molecule type" value="Genomic_DNA"/>
</dbReference>
<evidence type="ECO:0000259" key="3">
    <source>
        <dbReference type="Pfam" id="PF13229"/>
    </source>
</evidence>
<organism evidence="4 5">
    <name type="scientific">Flagellimonas chongwuensis</name>
    <dbReference type="NCBI Taxonomy" id="2697365"/>
    <lineage>
        <taxon>Bacteria</taxon>
        <taxon>Pseudomonadati</taxon>
        <taxon>Bacteroidota</taxon>
        <taxon>Flavobacteriia</taxon>
        <taxon>Flavobacteriales</taxon>
        <taxon>Flavobacteriaceae</taxon>
        <taxon>Flagellimonas</taxon>
    </lineage>
</organism>
<keyword evidence="2" id="KW-0732">Signal</keyword>
<dbReference type="InterPro" id="IPR006626">
    <property type="entry name" value="PbH1"/>
</dbReference>
<keyword evidence="5" id="KW-1185">Reference proteome</keyword>
<dbReference type="SUPFAM" id="SSF51126">
    <property type="entry name" value="Pectin lyase-like"/>
    <property type="match status" value="2"/>
</dbReference>
<dbReference type="SMART" id="SM00710">
    <property type="entry name" value="PbH1"/>
    <property type="match status" value="11"/>
</dbReference>
<dbReference type="InterPro" id="IPR011050">
    <property type="entry name" value="Pectin_lyase_fold/virulence"/>
</dbReference>
<feature type="domain" description="Right handed beta helix" evidence="3">
    <location>
        <begin position="457"/>
        <end position="614"/>
    </location>
</feature>
<dbReference type="InterPro" id="IPR039448">
    <property type="entry name" value="Beta_helix"/>
</dbReference>
<name>A0A850NPT3_9FLAO</name>
<protein>
    <recommendedName>
        <fullName evidence="3">Right handed beta helix domain-containing protein</fullName>
    </recommendedName>
</protein>
<feature type="region of interest" description="Disordered" evidence="1">
    <location>
        <begin position="39"/>
        <end position="84"/>
    </location>
</feature>
<dbReference type="Pfam" id="PF13229">
    <property type="entry name" value="Beta_helix"/>
    <property type="match status" value="1"/>
</dbReference>
<feature type="compositionally biased region" description="Acidic residues" evidence="1">
    <location>
        <begin position="39"/>
        <end position="79"/>
    </location>
</feature>
<comment type="caution">
    <text evidence="4">The sequence shown here is derived from an EMBL/GenBank/DDBJ whole genome shotgun (WGS) entry which is preliminary data.</text>
</comment>
<dbReference type="AlphaFoldDB" id="A0A850NPT3"/>
<dbReference type="PROSITE" id="PS51257">
    <property type="entry name" value="PROKAR_LIPOPROTEIN"/>
    <property type="match status" value="1"/>
</dbReference>
<proteinExistence type="predicted"/>
<sequence length="684" mass="73762">MQKNTPKLLFFSVIFLCLIQASFISCSQDEDLIDLVGLEDPDEETVDGSDGDSDGDSDDSNDQDTPDLGETDNGPDFDSSEGLKIDNTPCDYTLDGIESNSTLEIACRMDLGGQTITVPSGVTFVFAGGEIINGTLNFSAQGTIDGDLLNKDLTIEGDVKLDDPIFQFYPERWDIVQGQVNSDRALKNNTNFEGLMFYVKELGATTFQTDEFDAYFEVTKVTSTTTNQNFYPSLEAVNLPSDFTLSMTNNTFLRVFPTIGTTSAALIGVREVDNVTIRGGILVGDRDNRSYSRENAEEGAHLMTIRSGKNIVLDGIKFTKGSLGGLNINSVGHTFDSNYDPTNNVVVRNCVFDSNRMMSIALTDGNNIDINSNTFLNNAQPSSNSDGGVVGFAINLEPVRTRNSSNELVEYQKVHDVTIRNNVERGSREGSIIVFIGQRIVIENNDFETSASFSLASDTQIRNNKFTASNVSAGKPAIIVGGPGETVFNNSVSGNTIEGYGLAIATYYKDIEVTGNIINDCNSGIQIKDAEDIFISENRITNTTSGRGISGQITTANNVVIQNNDIDVRNNAIYFVQLNRDAGLDNSVQVIGNNFASSATSVISSSSGVTYSNNISNGMVQVINASNIDVLNNTLSPDNSNGIHLKGGLTETTIRDNNIDVSGNYTCILDESTGSVSIGNNTCQ</sequence>
<feature type="chain" id="PRO_5032729372" description="Right handed beta helix domain-containing protein" evidence="2">
    <location>
        <begin position="28"/>
        <end position="684"/>
    </location>
</feature>
<dbReference type="InterPro" id="IPR012334">
    <property type="entry name" value="Pectin_lyas_fold"/>
</dbReference>
<gene>
    <name evidence="4" type="ORF">GUA46_13340</name>
</gene>
<reference evidence="4 5" key="1">
    <citation type="submission" date="2020-01" db="EMBL/GenBank/DDBJ databases">
        <title>Draft Genome Analysis of Muricauda sp. HICW Isolated from coastal seawater of PR China.</title>
        <authorList>
            <person name="Chen M.-X."/>
        </authorList>
    </citation>
    <scope>NUCLEOTIDE SEQUENCE [LARGE SCALE GENOMIC DNA]</scope>
    <source>
        <strain evidence="4 5">HICW</strain>
    </source>
</reference>
<feature type="signal peptide" evidence="2">
    <location>
        <begin position="1"/>
        <end position="27"/>
    </location>
</feature>
<dbReference type="Gene3D" id="2.160.20.10">
    <property type="entry name" value="Single-stranded right-handed beta-helix, Pectin lyase-like"/>
    <property type="match status" value="1"/>
</dbReference>
<evidence type="ECO:0000256" key="2">
    <source>
        <dbReference type="SAM" id="SignalP"/>
    </source>
</evidence>
<accession>A0A850NPT3</accession>